<feature type="domain" description="Peptidase S54 rhomboid" evidence="6">
    <location>
        <begin position="209"/>
        <end position="343"/>
    </location>
</feature>
<dbReference type="EMBL" id="SMBP01000003">
    <property type="protein sequence ID" value="TCU62762.1"/>
    <property type="molecule type" value="Genomic_DNA"/>
</dbReference>
<feature type="transmembrane region" description="Helical" evidence="5">
    <location>
        <begin position="165"/>
        <end position="183"/>
    </location>
</feature>
<dbReference type="PANTHER" id="PTHR43066:SF11">
    <property type="entry name" value="PEPTIDASE S54 RHOMBOID DOMAIN-CONTAINING PROTEIN"/>
    <property type="match status" value="1"/>
</dbReference>
<feature type="transmembrane region" description="Helical" evidence="5">
    <location>
        <begin position="250"/>
        <end position="268"/>
    </location>
</feature>
<evidence type="ECO:0000256" key="3">
    <source>
        <dbReference type="ARBA" id="ARBA00022989"/>
    </source>
</evidence>
<comment type="caution">
    <text evidence="7">The sequence shown here is derived from an EMBL/GenBank/DDBJ whole genome shotgun (WGS) entry which is preliminary data.</text>
</comment>
<evidence type="ECO:0000313" key="8">
    <source>
        <dbReference type="Proteomes" id="UP000295773"/>
    </source>
</evidence>
<dbReference type="Proteomes" id="UP000295773">
    <property type="component" value="Unassembled WGS sequence"/>
</dbReference>
<dbReference type="SUPFAM" id="SSF144091">
    <property type="entry name" value="Rhomboid-like"/>
    <property type="match status" value="1"/>
</dbReference>
<dbReference type="RefSeq" id="WP_008688869.1">
    <property type="nucleotide sequence ID" value="NZ_AP024510.1"/>
</dbReference>
<comment type="subcellular location">
    <subcellularLocation>
        <location evidence="1">Membrane</location>
        <topology evidence="1">Multi-pass membrane protein</topology>
    </subcellularLocation>
</comment>
<keyword evidence="7" id="KW-0378">Hydrolase</keyword>
<dbReference type="GeneID" id="73795391"/>
<organism evidence="7 8">
    <name type="scientific">Longicatena caecimuris</name>
    <dbReference type="NCBI Taxonomy" id="1796635"/>
    <lineage>
        <taxon>Bacteria</taxon>
        <taxon>Bacillati</taxon>
        <taxon>Bacillota</taxon>
        <taxon>Erysipelotrichia</taxon>
        <taxon>Erysipelotrichales</taxon>
        <taxon>Erysipelotrichaceae</taxon>
        <taxon>Longicatena</taxon>
    </lineage>
</organism>
<keyword evidence="7" id="KW-0645">Protease</keyword>
<dbReference type="PANTHER" id="PTHR43066">
    <property type="entry name" value="RHOMBOID-RELATED PROTEIN"/>
    <property type="match status" value="1"/>
</dbReference>
<evidence type="ECO:0000256" key="4">
    <source>
        <dbReference type="ARBA" id="ARBA00023136"/>
    </source>
</evidence>
<feature type="transmembrane region" description="Helical" evidence="5">
    <location>
        <begin position="325"/>
        <end position="343"/>
    </location>
</feature>
<proteinExistence type="predicted"/>
<dbReference type="InterPro" id="IPR022764">
    <property type="entry name" value="Peptidase_S54_rhomboid_dom"/>
</dbReference>
<evidence type="ECO:0000256" key="1">
    <source>
        <dbReference type="ARBA" id="ARBA00004141"/>
    </source>
</evidence>
<dbReference type="InterPro" id="IPR035952">
    <property type="entry name" value="Rhomboid-like_sf"/>
</dbReference>
<evidence type="ECO:0000256" key="5">
    <source>
        <dbReference type="SAM" id="Phobius"/>
    </source>
</evidence>
<dbReference type="AlphaFoldDB" id="A0A4R3TKA8"/>
<feature type="transmembrane region" description="Helical" evidence="5">
    <location>
        <begin position="274"/>
        <end position="295"/>
    </location>
</feature>
<evidence type="ECO:0000256" key="2">
    <source>
        <dbReference type="ARBA" id="ARBA00022692"/>
    </source>
</evidence>
<gene>
    <name evidence="7" type="ORF">EDD61_103177</name>
</gene>
<dbReference type="GO" id="GO:0016020">
    <property type="term" value="C:membrane"/>
    <property type="evidence" value="ECO:0007669"/>
    <property type="project" value="UniProtKB-SubCell"/>
</dbReference>
<keyword evidence="2 5" id="KW-0812">Transmembrane</keyword>
<sequence>MEISKYDIYAYQIMHYLITAYQYQVVRVDQYKEDLWLANPKQEQYPVIRISSQRMEKVDENIAYLRNVHRKILDMIHREGHLLLLNTCPDCFLLDNPFIKQIRVGPHSVSDIMILQTFRNLAEVVHDVEDPKEEMARLARSIEETQILQQKKFIAKVKRSLRPDITITVMAFCVLYALVNYIISMATKGSIASWIAAGAYYKMNVVAAHEYWRLLSAGFLHADIIVLLFSMYALYQIGKLCEPLFTKGQYLAVLIGSIFTGYVCMLIGNGNAIAYGISSGIWGISGAYIASVFGNGSYHLPMIRYMVLKVLLFDIFVWLLPGMSFLGNLGGMVFGMVITMSFVKNKKWPKLRTHAKAATSLLFVSLCVLGLSIQTVTPLQPEMDQEIIQIFTHTPMDGYARYLKSCYNKQYRLE</sequence>
<feature type="transmembrane region" description="Helical" evidence="5">
    <location>
        <begin position="355"/>
        <end position="373"/>
    </location>
</feature>
<evidence type="ECO:0000313" key="7">
    <source>
        <dbReference type="EMBL" id="TCU62762.1"/>
    </source>
</evidence>
<evidence type="ECO:0000259" key="6">
    <source>
        <dbReference type="Pfam" id="PF01694"/>
    </source>
</evidence>
<keyword evidence="3 5" id="KW-1133">Transmembrane helix</keyword>
<dbReference type="Pfam" id="PF01694">
    <property type="entry name" value="Rhomboid"/>
    <property type="match status" value="1"/>
</dbReference>
<dbReference type="GO" id="GO:0004252">
    <property type="term" value="F:serine-type endopeptidase activity"/>
    <property type="evidence" value="ECO:0007669"/>
    <property type="project" value="InterPro"/>
</dbReference>
<name>A0A4R3TKA8_9FIRM</name>
<keyword evidence="4 5" id="KW-0472">Membrane</keyword>
<reference evidence="7 8" key="1">
    <citation type="submission" date="2019-03" db="EMBL/GenBank/DDBJ databases">
        <title>Genomic Encyclopedia of Type Strains, Phase IV (KMG-IV): sequencing the most valuable type-strain genomes for metagenomic binning, comparative biology and taxonomic classification.</title>
        <authorList>
            <person name="Goeker M."/>
        </authorList>
    </citation>
    <scope>NUCLEOTIDE SEQUENCE [LARGE SCALE GENOMIC DNA]</scope>
    <source>
        <strain evidence="7 8">DSM 29481</strain>
    </source>
</reference>
<dbReference type="GO" id="GO:0006508">
    <property type="term" value="P:proteolysis"/>
    <property type="evidence" value="ECO:0007669"/>
    <property type="project" value="UniProtKB-KW"/>
</dbReference>
<feature type="transmembrane region" description="Helical" evidence="5">
    <location>
        <begin position="219"/>
        <end position="238"/>
    </location>
</feature>
<dbReference type="Gene3D" id="1.20.1540.10">
    <property type="entry name" value="Rhomboid-like"/>
    <property type="match status" value="1"/>
</dbReference>
<protein>
    <submittedName>
        <fullName evidence="7">Membrane associated rhomboid family serine protease</fullName>
    </submittedName>
</protein>
<accession>A0A4R3TKA8</accession>
<keyword evidence="8" id="KW-1185">Reference proteome</keyword>